<dbReference type="SUPFAM" id="SSF56399">
    <property type="entry name" value="ADP-ribosylation"/>
    <property type="match status" value="1"/>
</dbReference>
<evidence type="ECO:0000259" key="2">
    <source>
        <dbReference type="Pfam" id="PF03496"/>
    </source>
</evidence>
<feature type="compositionally biased region" description="Low complexity" evidence="1">
    <location>
        <begin position="115"/>
        <end position="125"/>
    </location>
</feature>
<feature type="compositionally biased region" description="Low complexity" evidence="1">
    <location>
        <begin position="83"/>
        <end position="106"/>
    </location>
</feature>
<gene>
    <name evidence="3" type="ORF">GCM10023082_04390</name>
</gene>
<dbReference type="Pfam" id="PF03496">
    <property type="entry name" value="ADPrib_exo_Tox"/>
    <property type="match status" value="1"/>
</dbReference>
<sequence length="449" mass="49158">MCRSISKGGRRCTSSQPAMRSARRASSAQLGKTVAEAGDPNAQAAYANAQAWTARTKEALEEGDDDRARMYADNAKKCAAAARAYARGKQPKQPYPDADDPAALSAEPPPPPPEQTRAARALAGAAGIGGRARVLPPRDDGGQTTAWNDQGFGGAATVYPGEGDEPPHARVVFSRLDRDRYQALADSPWPYRTEDGQVIYDRVPVDHAEQIIHAAASRRPAKPWERHGLNDARHRDRLDEVTADRLVPESEQWASNLDHGQRQWVTTYTGHSYSEINEHLYKGRDLDQPADGMHAPMRVVTGNIDSAIAAAGQSQEPHRCFRGYTPPLDVRKENRVAGWARENFVVGSRYRDDSYMSVSHCPAVAAGFTNRGWSSDGEWGMADHGVVFETVSRRGAAVAHISEFDNAERERLMPRGSEFVVVGVHENVNVAGQPCVVVQLADVNESKRY</sequence>
<dbReference type="InterPro" id="IPR003540">
    <property type="entry name" value="ADP-ribosyltransferase"/>
</dbReference>
<proteinExistence type="predicted"/>
<name>A0ABP7DU65_9ACTN</name>
<dbReference type="Gene3D" id="3.90.176.10">
    <property type="entry name" value="Toxin ADP-ribosyltransferase, Chain A, domain 1"/>
    <property type="match status" value="1"/>
</dbReference>
<evidence type="ECO:0000313" key="4">
    <source>
        <dbReference type="Proteomes" id="UP001499884"/>
    </source>
</evidence>
<evidence type="ECO:0000256" key="1">
    <source>
        <dbReference type="SAM" id="MobiDB-lite"/>
    </source>
</evidence>
<evidence type="ECO:0000313" key="3">
    <source>
        <dbReference type="EMBL" id="GAA3709576.1"/>
    </source>
</evidence>
<dbReference type="PROSITE" id="PS51996">
    <property type="entry name" value="TR_MART"/>
    <property type="match status" value="1"/>
</dbReference>
<feature type="domain" description="ADP ribosyltransferase" evidence="2">
    <location>
        <begin position="251"/>
        <end position="427"/>
    </location>
</feature>
<feature type="region of interest" description="Disordered" evidence="1">
    <location>
        <begin position="1"/>
        <end position="40"/>
    </location>
</feature>
<organism evidence="3 4">
    <name type="scientific">Streptomyces tremellae</name>
    <dbReference type="NCBI Taxonomy" id="1124239"/>
    <lineage>
        <taxon>Bacteria</taxon>
        <taxon>Bacillati</taxon>
        <taxon>Actinomycetota</taxon>
        <taxon>Actinomycetes</taxon>
        <taxon>Kitasatosporales</taxon>
        <taxon>Streptomycetaceae</taxon>
        <taxon>Streptomyces</taxon>
    </lineage>
</organism>
<dbReference type="EMBL" id="BAABEP010000002">
    <property type="protein sequence ID" value="GAA3709576.1"/>
    <property type="molecule type" value="Genomic_DNA"/>
</dbReference>
<comment type="caution">
    <text evidence="3">The sequence shown here is derived from an EMBL/GenBank/DDBJ whole genome shotgun (WGS) entry which is preliminary data.</text>
</comment>
<feature type="region of interest" description="Disordered" evidence="1">
    <location>
        <begin position="83"/>
        <end position="166"/>
    </location>
</feature>
<reference evidence="4" key="1">
    <citation type="journal article" date="2019" name="Int. J. Syst. Evol. Microbiol.">
        <title>The Global Catalogue of Microorganisms (GCM) 10K type strain sequencing project: providing services to taxonomists for standard genome sequencing and annotation.</title>
        <authorList>
            <consortium name="The Broad Institute Genomics Platform"/>
            <consortium name="The Broad Institute Genome Sequencing Center for Infectious Disease"/>
            <person name="Wu L."/>
            <person name="Ma J."/>
        </authorList>
    </citation>
    <scope>NUCLEOTIDE SEQUENCE [LARGE SCALE GENOMIC DNA]</scope>
    <source>
        <strain evidence="4">JCM 30846</strain>
    </source>
</reference>
<dbReference type="Proteomes" id="UP001499884">
    <property type="component" value="Unassembled WGS sequence"/>
</dbReference>
<keyword evidence="4" id="KW-1185">Reference proteome</keyword>
<protein>
    <recommendedName>
        <fullName evidence="2">ADP ribosyltransferase domain-containing protein</fullName>
    </recommendedName>
</protein>
<accession>A0ABP7DU65</accession>